<feature type="domain" description="Tyrosine-protein phosphatase" evidence="4">
    <location>
        <begin position="62"/>
        <end position="212"/>
    </location>
</feature>
<dbReference type="Pfam" id="PF00782">
    <property type="entry name" value="DSPc"/>
    <property type="match status" value="1"/>
</dbReference>
<dbReference type="InterPro" id="IPR029021">
    <property type="entry name" value="Prot-tyrosine_phosphatase-like"/>
</dbReference>
<dbReference type="SUPFAM" id="SSF52799">
    <property type="entry name" value="(Phosphotyrosine protein) phosphatases II"/>
    <property type="match status" value="1"/>
</dbReference>
<dbReference type="PROSITE" id="PS50056">
    <property type="entry name" value="TYR_PHOSPHATASE_2"/>
    <property type="match status" value="1"/>
</dbReference>
<dbReference type="SMART" id="SM00195">
    <property type="entry name" value="DSPc"/>
    <property type="match status" value="1"/>
</dbReference>
<keyword evidence="7" id="KW-1185">Reference proteome</keyword>
<dbReference type="PROSITE" id="PS00383">
    <property type="entry name" value="TYR_PHOSPHATASE_1"/>
    <property type="match status" value="1"/>
</dbReference>
<proteinExistence type="predicted"/>
<dbReference type="PROSITE" id="PS50054">
    <property type="entry name" value="TYR_PHOSPHATASE_DUAL"/>
    <property type="match status" value="1"/>
</dbReference>
<dbReference type="AlphaFoldDB" id="A0AAD5M5X5"/>
<sequence>MAAATDHRPVQKTTPFTDRGARHKKSKKKKVSIPDNWADVPKMGSRVASSRFVALRVPLDDKYTHLTPSRERWTPAIFVQDQASMGYNIRLVIDLTNTSKYYEGETEFAESPIEYAKLRIEGFKSAPRLHDVEQFAAIVDDFVSRVPDGNIAVHCTHGLNRTGFLIVSYLVERCDFTLQEALQAFSDARPPGLIKHMYIEELYRRFAPGETPMLPELPGWAAAKYGARAH</sequence>
<dbReference type="InterPro" id="IPR000340">
    <property type="entry name" value="Dual-sp_phosphatase_cat-dom"/>
</dbReference>
<feature type="region of interest" description="Disordered" evidence="3">
    <location>
        <begin position="1"/>
        <end position="35"/>
    </location>
</feature>
<feature type="domain" description="Tyrosine specific protein phosphatases" evidence="5">
    <location>
        <begin position="133"/>
        <end position="190"/>
    </location>
</feature>
<dbReference type="InterPro" id="IPR000387">
    <property type="entry name" value="Tyr_Pase_dom"/>
</dbReference>
<dbReference type="GO" id="GO:0006370">
    <property type="term" value="P:7-methylguanosine mRNA capping"/>
    <property type="evidence" value="ECO:0007669"/>
    <property type="project" value="TreeGrafter"/>
</dbReference>
<keyword evidence="1" id="KW-0378">Hydrolase</keyword>
<dbReference type="InterPro" id="IPR051029">
    <property type="entry name" value="mRNA_Capping_Enz/RNA_Phosphat"/>
</dbReference>
<feature type="compositionally biased region" description="Basic residues" evidence="3">
    <location>
        <begin position="21"/>
        <end position="31"/>
    </location>
</feature>
<reference evidence="6" key="1">
    <citation type="submission" date="2021-12" db="EMBL/GenBank/DDBJ databases">
        <title>Prjna785345.</title>
        <authorList>
            <person name="Rujirawat T."/>
            <person name="Krajaejun T."/>
        </authorList>
    </citation>
    <scope>NUCLEOTIDE SEQUENCE</scope>
    <source>
        <strain evidence="6">Pi057C3</strain>
    </source>
</reference>
<evidence type="ECO:0000256" key="2">
    <source>
        <dbReference type="ARBA" id="ARBA00022912"/>
    </source>
</evidence>
<dbReference type="Gene3D" id="3.90.190.10">
    <property type="entry name" value="Protein tyrosine phosphatase superfamily"/>
    <property type="match status" value="1"/>
</dbReference>
<dbReference type="CDD" id="cd14502">
    <property type="entry name" value="RNA_5'-triphosphatase"/>
    <property type="match status" value="1"/>
</dbReference>
<evidence type="ECO:0000259" key="4">
    <source>
        <dbReference type="PROSITE" id="PS50054"/>
    </source>
</evidence>
<gene>
    <name evidence="6" type="ORF">P43SY_007588</name>
</gene>
<evidence type="ECO:0008006" key="8">
    <source>
        <dbReference type="Google" id="ProtNLM"/>
    </source>
</evidence>
<dbReference type="PANTHER" id="PTHR10367:SF17">
    <property type="entry name" value="MRNA-CAPPING ENZYME"/>
    <property type="match status" value="1"/>
</dbReference>
<comment type="caution">
    <text evidence="6">The sequence shown here is derived from an EMBL/GenBank/DDBJ whole genome shotgun (WGS) entry which is preliminary data.</text>
</comment>
<evidence type="ECO:0000256" key="1">
    <source>
        <dbReference type="ARBA" id="ARBA00022801"/>
    </source>
</evidence>
<dbReference type="GO" id="GO:0004721">
    <property type="term" value="F:phosphoprotein phosphatase activity"/>
    <property type="evidence" value="ECO:0007669"/>
    <property type="project" value="UniProtKB-KW"/>
</dbReference>
<evidence type="ECO:0000313" key="7">
    <source>
        <dbReference type="Proteomes" id="UP001209570"/>
    </source>
</evidence>
<organism evidence="6 7">
    <name type="scientific">Pythium insidiosum</name>
    <name type="common">Pythiosis disease agent</name>
    <dbReference type="NCBI Taxonomy" id="114742"/>
    <lineage>
        <taxon>Eukaryota</taxon>
        <taxon>Sar</taxon>
        <taxon>Stramenopiles</taxon>
        <taxon>Oomycota</taxon>
        <taxon>Peronosporomycetes</taxon>
        <taxon>Pythiales</taxon>
        <taxon>Pythiaceae</taxon>
        <taxon>Pythium</taxon>
    </lineage>
</organism>
<protein>
    <recommendedName>
        <fullName evidence="8">Tyrosine specific protein phosphatases domain-containing protein</fullName>
    </recommendedName>
</protein>
<dbReference type="InterPro" id="IPR016130">
    <property type="entry name" value="Tyr_Pase_AS"/>
</dbReference>
<accession>A0AAD5M5X5</accession>
<dbReference type="PANTHER" id="PTHR10367">
    <property type="entry name" value="MRNA-CAPPING ENZYME"/>
    <property type="match status" value="1"/>
</dbReference>
<dbReference type="EMBL" id="JAKCXM010000085">
    <property type="protein sequence ID" value="KAJ0403284.1"/>
    <property type="molecule type" value="Genomic_DNA"/>
</dbReference>
<evidence type="ECO:0000259" key="5">
    <source>
        <dbReference type="PROSITE" id="PS50056"/>
    </source>
</evidence>
<keyword evidence="2" id="KW-0904">Protein phosphatase</keyword>
<name>A0AAD5M5X5_PYTIN</name>
<evidence type="ECO:0000313" key="6">
    <source>
        <dbReference type="EMBL" id="KAJ0403284.1"/>
    </source>
</evidence>
<dbReference type="GO" id="GO:0004484">
    <property type="term" value="F:mRNA guanylyltransferase activity"/>
    <property type="evidence" value="ECO:0007669"/>
    <property type="project" value="TreeGrafter"/>
</dbReference>
<evidence type="ECO:0000256" key="3">
    <source>
        <dbReference type="SAM" id="MobiDB-lite"/>
    </source>
</evidence>
<dbReference type="InterPro" id="IPR020422">
    <property type="entry name" value="TYR_PHOSPHATASE_DUAL_dom"/>
</dbReference>
<dbReference type="Proteomes" id="UP001209570">
    <property type="component" value="Unassembled WGS sequence"/>
</dbReference>